<reference evidence="3 4" key="1">
    <citation type="submission" date="2021-01" db="EMBL/GenBank/DDBJ databases">
        <title>Whole genome shotgun sequence of Actinoplanes deccanensis NBRC 13994.</title>
        <authorList>
            <person name="Komaki H."/>
            <person name="Tamura T."/>
        </authorList>
    </citation>
    <scope>NUCLEOTIDE SEQUENCE [LARGE SCALE GENOMIC DNA]</scope>
    <source>
        <strain evidence="3 4">NBRC 13994</strain>
    </source>
</reference>
<dbReference type="Pfam" id="PF13539">
    <property type="entry name" value="Peptidase_M15_4"/>
    <property type="match status" value="1"/>
</dbReference>
<dbReference type="SUPFAM" id="SSF55166">
    <property type="entry name" value="Hedgehog/DD-peptidase"/>
    <property type="match status" value="1"/>
</dbReference>
<dbReference type="EMBL" id="BOMI01000145">
    <property type="protein sequence ID" value="GID78317.1"/>
    <property type="molecule type" value="Genomic_DNA"/>
</dbReference>
<evidence type="ECO:0000256" key="1">
    <source>
        <dbReference type="SAM" id="MobiDB-lite"/>
    </source>
</evidence>
<sequence length="159" mass="17498">MPHSQNGWVAGKPEEFGGLDKSPVPGTTVKLPQGVRRGDVATVLLYVAEQFHRTVEPLRPKQCWGYAYRVIRGSSKLSNHASGTAIDLNAPAHPLGAKGTFTAKEIIAIRKILAFCDGTVRWGGDYRGRRDEMHFEIVQPASDVALIAKKIRVARHQDD</sequence>
<proteinExistence type="predicted"/>
<feature type="region of interest" description="Disordered" evidence="1">
    <location>
        <begin position="1"/>
        <end position="27"/>
    </location>
</feature>
<dbReference type="InterPro" id="IPR039561">
    <property type="entry name" value="Peptidase_M15C"/>
</dbReference>
<accession>A0ABQ3YE90</accession>
<keyword evidence="4" id="KW-1185">Reference proteome</keyword>
<feature type="domain" description="Peptidase M15C" evidence="2">
    <location>
        <begin position="73"/>
        <end position="137"/>
    </location>
</feature>
<dbReference type="Proteomes" id="UP000609879">
    <property type="component" value="Unassembled WGS sequence"/>
</dbReference>
<evidence type="ECO:0000313" key="3">
    <source>
        <dbReference type="EMBL" id="GID78317.1"/>
    </source>
</evidence>
<dbReference type="InterPro" id="IPR009045">
    <property type="entry name" value="Zn_M74/Hedgehog-like"/>
</dbReference>
<comment type="caution">
    <text evidence="3">The sequence shown here is derived from an EMBL/GenBank/DDBJ whole genome shotgun (WGS) entry which is preliminary data.</text>
</comment>
<organism evidence="3 4">
    <name type="scientific">Paractinoplanes deccanensis</name>
    <dbReference type="NCBI Taxonomy" id="113561"/>
    <lineage>
        <taxon>Bacteria</taxon>
        <taxon>Bacillati</taxon>
        <taxon>Actinomycetota</taxon>
        <taxon>Actinomycetes</taxon>
        <taxon>Micromonosporales</taxon>
        <taxon>Micromonosporaceae</taxon>
        <taxon>Paractinoplanes</taxon>
    </lineage>
</organism>
<protein>
    <recommendedName>
        <fullName evidence="2">Peptidase M15C domain-containing protein</fullName>
    </recommendedName>
</protein>
<dbReference type="RefSeq" id="WP_203773132.1">
    <property type="nucleotide sequence ID" value="NZ_BAAABO010000028.1"/>
</dbReference>
<gene>
    <name evidence="3" type="ORF">Ade02nite_69580</name>
</gene>
<evidence type="ECO:0000259" key="2">
    <source>
        <dbReference type="Pfam" id="PF13539"/>
    </source>
</evidence>
<dbReference type="Gene3D" id="3.30.1380.10">
    <property type="match status" value="1"/>
</dbReference>
<evidence type="ECO:0000313" key="4">
    <source>
        <dbReference type="Proteomes" id="UP000609879"/>
    </source>
</evidence>
<name>A0ABQ3YE90_9ACTN</name>